<gene>
    <name evidence="1" type="ORF">ATANTOWER_030027</name>
</gene>
<dbReference type="EMBL" id="JAHUTI010086614">
    <property type="protein sequence ID" value="MED6259748.1"/>
    <property type="molecule type" value="Genomic_DNA"/>
</dbReference>
<accession>A0ABU7CAF7</accession>
<proteinExistence type="predicted"/>
<protein>
    <submittedName>
        <fullName evidence="1">Uncharacterized protein</fullName>
    </submittedName>
</protein>
<reference evidence="1 2" key="1">
    <citation type="submission" date="2021-07" db="EMBL/GenBank/DDBJ databases">
        <authorList>
            <person name="Palmer J.M."/>
        </authorList>
    </citation>
    <scope>NUCLEOTIDE SEQUENCE [LARGE SCALE GENOMIC DNA]</scope>
    <source>
        <strain evidence="1 2">AT_MEX2019</strain>
        <tissue evidence="1">Muscle</tissue>
    </source>
</reference>
<name>A0ABU7CAF7_9TELE</name>
<evidence type="ECO:0000313" key="1">
    <source>
        <dbReference type="EMBL" id="MED6259748.1"/>
    </source>
</evidence>
<evidence type="ECO:0000313" key="2">
    <source>
        <dbReference type="Proteomes" id="UP001345963"/>
    </source>
</evidence>
<dbReference type="Proteomes" id="UP001345963">
    <property type="component" value="Unassembled WGS sequence"/>
</dbReference>
<organism evidence="1 2">
    <name type="scientific">Ataeniobius toweri</name>
    <dbReference type="NCBI Taxonomy" id="208326"/>
    <lineage>
        <taxon>Eukaryota</taxon>
        <taxon>Metazoa</taxon>
        <taxon>Chordata</taxon>
        <taxon>Craniata</taxon>
        <taxon>Vertebrata</taxon>
        <taxon>Euteleostomi</taxon>
        <taxon>Actinopterygii</taxon>
        <taxon>Neopterygii</taxon>
        <taxon>Teleostei</taxon>
        <taxon>Neoteleostei</taxon>
        <taxon>Acanthomorphata</taxon>
        <taxon>Ovalentaria</taxon>
        <taxon>Atherinomorphae</taxon>
        <taxon>Cyprinodontiformes</taxon>
        <taxon>Goodeidae</taxon>
        <taxon>Ataeniobius</taxon>
    </lineage>
</organism>
<feature type="non-terminal residue" evidence="1">
    <location>
        <position position="1"/>
    </location>
</feature>
<keyword evidence="2" id="KW-1185">Reference proteome</keyword>
<sequence length="110" mass="12378">EPYRRQPGWCPGRPPADYYYVLLIPRLLRQDLSTLHHSSGALSITHQAQLQTKGLSELSYSPSLFPSLSLQPGSVSSWRSTDFSLLALHCWDRSGSSSFNKAFQTFTCFP</sequence>
<comment type="caution">
    <text evidence="1">The sequence shown here is derived from an EMBL/GenBank/DDBJ whole genome shotgun (WGS) entry which is preliminary data.</text>
</comment>